<dbReference type="Proteomes" id="UP000595437">
    <property type="component" value="Chromosome 13"/>
</dbReference>
<dbReference type="OrthoDB" id="159395at2759"/>
<evidence type="ECO:0000256" key="2">
    <source>
        <dbReference type="ARBA" id="ARBA00023098"/>
    </source>
</evidence>
<keyword evidence="1" id="KW-0378">Hydrolase</keyword>
<dbReference type="AlphaFoldDB" id="A0A7T8GUA5"/>
<name>A0A7T8GUA5_CALRO</name>
<gene>
    <name evidence="3" type="ORF">FKW44_018364</name>
</gene>
<keyword evidence="4" id="KW-1185">Reference proteome</keyword>
<dbReference type="PANTHER" id="PTHR12187">
    <property type="entry name" value="AGAP000124-PA"/>
    <property type="match status" value="1"/>
</dbReference>
<accession>A0A7T8GUA5</accession>
<dbReference type="EMBL" id="CP045902">
    <property type="protein sequence ID" value="QQP37923.1"/>
    <property type="molecule type" value="Genomic_DNA"/>
</dbReference>
<evidence type="ECO:0000256" key="1">
    <source>
        <dbReference type="ARBA" id="ARBA00022801"/>
    </source>
</evidence>
<dbReference type="GO" id="GO:0005737">
    <property type="term" value="C:cytoplasm"/>
    <property type="evidence" value="ECO:0007669"/>
    <property type="project" value="TreeGrafter"/>
</dbReference>
<protein>
    <submittedName>
        <fullName evidence="3">Type I inositol3_4bisphosphate 4phosphatase-like</fullName>
    </submittedName>
</protein>
<dbReference type="PANTHER" id="PTHR12187:SF11">
    <property type="entry name" value="PHOSPHATIDYLINOSITOL-3,4-BISPHOSPHATE 4-PHOSPHATASE"/>
    <property type="match status" value="1"/>
</dbReference>
<dbReference type="GO" id="GO:0016316">
    <property type="term" value="F:phosphatidylinositol-3,4-bisphosphate 4-phosphatase activity"/>
    <property type="evidence" value="ECO:0007669"/>
    <property type="project" value="InterPro"/>
</dbReference>
<evidence type="ECO:0000313" key="3">
    <source>
        <dbReference type="EMBL" id="QQP37923.1"/>
    </source>
</evidence>
<organism evidence="3 4">
    <name type="scientific">Caligus rogercresseyi</name>
    <name type="common">Sea louse</name>
    <dbReference type="NCBI Taxonomy" id="217165"/>
    <lineage>
        <taxon>Eukaryota</taxon>
        <taxon>Metazoa</taxon>
        <taxon>Ecdysozoa</taxon>
        <taxon>Arthropoda</taxon>
        <taxon>Crustacea</taxon>
        <taxon>Multicrustacea</taxon>
        <taxon>Hexanauplia</taxon>
        <taxon>Copepoda</taxon>
        <taxon>Siphonostomatoida</taxon>
        <taxon>Caligidae</taxon>
        <taxon>Caligus</taxon>
    </lineage>
</organism>
<reference evidence="4" key="1">
    <citation type="submission" date="2021-01" db="EMBL/GenBank/DDBJ databases">
        <title>Caligus Genome Assembly.</title>
        <authorList>
            <person name="Gallardo-Escarate C."/>
        </authorList>
    </citation>
    <scope>NUCLEOTIDE SEQUENCE [LARGE SCALE GENOMIC DNA]</scope>
</reference>
<proteinExistence type="predicted"/>
<keyword evidence="2" id="KW-0443">Lipid metabolism</keyword>
<dbReference type="InterPro" id="IPR039034">
    <property type="entry name" value="INPP4"/>
</dbReference>
<evidence type="ECO:0000313" key="4">
    <source>
        <dbReference type="Proteomes" id="UP000595437"/>
    </source>
</evidence>
<sequence>MMCLASKIRVLCGKVDSPTLSSRTFRFKELDANRKAIIPKSESGGFKIPDVPKPSMMSETQLESIDWASELRPSMRKLRQGMDALCKTARLVCSVLRLQQLNEAVDLSRSIKHRRDVCFSQALTSLLSALMARFWCRSPDPAFLNVCIELGPLVTFETLLSLHGEDVSIFNDMIVAVEDLRNVEFTLILVDKKTKKKDEYSSDESSKQNFIPILEYQTFPLPRVSGSRSALKVMLPVPDFVYTALPLETIKNNTFSITPVLFNVGINEKASLAGQFGLNGPQEKNNLDNLRY</sequence>